<dbReference type="PANTHER" id="PTHR39650">
    <property type="entry name" value="CDP-ARCHAEOL SYNTHASE"/>
    <property type="match status" value="1"/>
</dbReference>
<accession>A0A2K9EA93</accession>
<feature type="transmembrane region" description="Helical" evidence="1">
    <location>
        <begin position="37"/>
        <end position="55"/>
    </location>
</feature>
<gene>
    <name evidence="2" type="ORF">HVS_00345</name>
</gene>
<feature type="transmembrane region" description="Helical" evidence="1">
    <location>
        <begin position="75"/>
        <end position="93"/>
    </location>
</feature>
<sequence length="175" mass="20157">MIWCKAPIFNFMKKPIDGGMCIWDGKRLFGDNKTWKGFFGMMLGGTFLTIIWGLICGTNEFFEVNNFMYATRENTIGYNGIMGLSLGFVYAVFELPNSFIKRRVGITPGKTAEGFKKVIFMFIDQIDSILGCVLVVNMVYKMPLWFYFFYVLMGAVTHIVINILLYSLKLRDNMF</sequence>
<organism evidence="2 3">
    <name type="scientific">Acetivibrio saccincola</name>
    <dbReference type="NCBI Taxonomy" id="1677857"/>
    <lineage>
        <taxon>Bacteria</taxon>
        <taxon>Bacillati</taxon>
        <taxon>Bacillota</taxon>
        <taxon>Clostridia</taxon>
        <taxon>Eubacteriales</taxon>
        <taxon>Oscillospiraceae</taxon>
        <taxon>Acetivibrio</taxon>
    </lineage>
</organism>
<dbReference type="PANTHER" id="PTHR39650:SF1">
    <property type="entry name" value="CDP-ARCHAEOL SYNTHASE"/>
    <property type="match status" value="1"/>
</dbReference>
<keyword evidence="3" id="KW-1185">Reference proteome</keyword>
<name>A0A2K9EA93_9FIRM</name>
<reference evidence="2 3" key="1">
    <citation type="submission" date="2017-12" db="EMBL/GenBank/DDBJ databases">
        <title>Complete genome sequence of Herbivorax saccincola GGR1, a novel Cellulosome-producing hydrolytic bacterium in a thermophilic biogas plant, established by Illumina and Nanopore MinION sequencing.</title>
        <authorList>
            <person name="Pechtl A."/>
            <person name="Ruckert C."/>
            <person name="Koeck D.E."/>
            <person name="Maus I."/>
            <person name="Winkler A."/>
            <person name="Kalinowski J."/>
            <person name="Puhler A."/>
            <person name="Schwarz W.W."/>
            <person name="Zverlov V.V."/>
            <person name="Schluter A."/>
            <person name="Liebl W."/>
        </authorList>
    </citation>
    <scope>NUCLEOTIDE SEQUENCE [LARGE SCALE GENOMIC DNA]</scope>
    <source>
        <strain evidence="3">SR1</strain>
    </source>
</reference>
<feature type="transmembrane region" description="Helical" evidence="1">
    <location>
        <begin position="118"/>
        <end position="140"/>
    </location>
</feature>
<keyword evidence="1" id="KW-1133">Transmembrane helix</keyword>
<proteinExistence type="predicted"/>
<dbReference type="InterPro" id="IPR032690">
    <property type="entry name" value="CarS"/>
</dbReference>
<keyword evidence="1" id="KW-0472">Membrane</keyword>
<feature type="transmembrane region" description="Helical" evidence="1">
    <location>
        <begin position="146"/>
        <end position="168"/>
    </location>
</feature>
<dbReference type="Proteomes" id="UP000233534">
    <property type="component" value="Chromosome"/>
</dbReference>
<keyword evidence="1" id="KW-0812">Transmembrane</keyword>
<dbReference type="KEGG" id="hsc:HVS_00345"/>
<protein>
    <recommendedName>
        <fullName evidence="4">CDP-archaeol synthase</fullName>
    </recommendedName>
</protein>
<evidence type="ECO:0000313" key="2">
    <source>
        <dbReference type="EMBL" id="AUG56055.1"/>
    </source>
</evidence>
<evidence type="ECO:0008006" key="4">
    <source>
        <dbReference type="Google" id="ProtNLM"/>
    </source>
</evidence>
<dbReference type="Pfam" id="PF01864">
    <property type="entry name" value="CarS-like"/>
    <property type="match status" value="1"/>
</dbReference>
<dbReference type="EMBL" id="CP025197">
    <property type="protein sequence ID" value="AUG56055.1"/>
    <property type="molecule type" value="Genomic_DNA"/>
</dbReference>
<dbReference type="RefSeq" id="WP_273064988.1">
    <property type="nucleotide sequence ID" value="NZ_DAONOL010000002.1"/>
</dbReference>
<evidence type="ECO:0000256" key="1">
    <source>
        <dbReference type="SAM" id="Phobius"/>
    </source>
</evidence>
<dbReference type="AlphaFoldDB" id="A0A2K9EA93"/>
<evidence type="ECO:0000313" key="3">
    <source>
        <dbReference type="Proteomes" id="UP000233534"/>
    </source>
</evidence>